<keyword evidence="3" id="KW-1185">Reference proteome</keyword>
<feature type="region of interest" description="Disordered" evidence="1">
    <location>
        <begin position="59"/>
        <end position="106"/>
    </location>
</feature>
<organism evidence="2 3">
    <name type="scientific">Pseudosporangium ferrugineum</name>
    <dbReference type="NCBI Taxonomy" id="439699"/>
    <lineage>
        <taxon>Bacteria</taxon>
        <taxon>Bacillati</taxon>
        <taxon>Actinomycetota</taxon>
        <taxon>Actinomycetes</taxon>
        <taxon>Micromonosporales</taxon>
        <taxon>Micromonosporaceae</taxon>
        <taxon>Pseudosporangium</taxon>
    </lineage>
</organism>
<dbReference type="AlphaFoldDB" id="A0A2T0RLF4"/>
<accession>A0A2T0RLF4</accession>
<evidence type="ECO:0000313" key="2">
    <source>
        <dbReference type="EMBL" id="PRY22025.1"/>
    </source>
</evidence>
<dbReference type="EMBL" id="PVZG01000018">
    <property type="protein sequence ID" value="PRY22025.1"/>
    <property type="molecule type" value="Genomic_DNA"/>
</dbReference>
<reference evidence="2 3" key="1">
    <citation type="submission" date="2018-03" db="EMBL/GenBank/DDBJ databases">
        <title>Genomic Encyclopedia of Archaeal and Bacterial Type Strains, Phase II (KMG-II): from individual species to whole genera.</title>
        <authorList>
            <person name="Goeker M."/>
        </authorList>
    </citation>
    <scope>NUCLEOTIDE SEQUENCE [LARGE SCALE GENOMIC DNA]</scope>
    <source>
        <strain evidence="2 3">DSM 45348</strain>
    </source>
</reference>
<dbReference type="Proteomes" id="UP000239209">
    <property type="component" value="Unassembled WGS sequence"/>
</dbReference>
<gene>
    <name evidence="2" type="ORF">CLV70_11890</name>
</gene>
<protein>
    <submittedName>
        <fullName evidence="2">Uncharacterized protein</fullName>
    </submittedName>
</protein>
<sequence length="106" mass="11023">MTAEEPRTADAESLAEKIRAFAPQLTSGERRLLSSALAAAALFGVPVAADLTVHSGRSAEAGVSVAAPGPDAEWGDIRGQFADDFTPGETWNPPVVESIKPPGEEH</sequence>
<name>A0A2T0RLF4_9ACTN</name>
<comment type="caution">
    <text evidence="2">The sequence shown here is derived from an EMBL/GenBank/DDBJ whole genome shotgun (WGS) entry which is preliminary data.</text>
</comment>
<proteinExistence type="predicted"/>
<evidence type="ECO:0000313" key="3">
    <source>
        <dbReference type="Proteomes" id="UP000239209"/>
    </source>
</evidence>
<dbReference type="RefSeq" id="WP_106130088.1">
    <property type="nucleotide sequence ID" value="NZ_PVZG01000018.1"/>
</dbReference>
<evidence type="ECO:0000256" key="1">
    <source>
        <dbReference type="SAM" id="MobiDB-lite"/>
    </source>
</evidence>